<name>A0ABS8ZW46_9PSEU</name>
<protein>
    <submittedName>
        <fullName evidence="1">Uncharacterized protein</fullName>
    </submittedName>
</protein>
<dbReference type="RefSeq" id="WP_233731544.1">
    <property type="nucleotide sequence ID" value="NZ_JAJVCN010000004.1"/>
</dbReference>
<organism evidence="1 2">
    <name type="scientific">Kibdelosporangium philippinense</name>
    <dbReference type="NCBI Taxonomy" id="211113"/>
    <lineage>
        <taxon>Bacteria</taxon>
        <taxon>Bacillati</taxon>
        <taxon>Actinomycetota</taxon>
        <taxon>Actinomycetes</taxon>
        <taxon>Pseudonocardiales</taxon>
        <taxon>Pseudonocardiaceae</taxon>
        <taxon>Kibdelosporangium</taxon>
    </lineage>
</organism>
<dbReference type="EMBL" id="JAJVCN010000004">
    <property type="protein sequence ID" value="MCE7010077.1"/>
    <property type="molecule type" value="Genomic_DNA"/>
</dbReference>
<sequence>MSKQAVTYVQRLGITDQRAEQVFLLLAERTKIMSGPWGSDLPEVMGLEVGPADIPVLAAQIGLDPEGFRAQLRSLRQHVRMDVLEHDDGVWEIVYGPSYTDRQLPAPLPPVIAEGNVGGLNAFSVPGWDHFSTWGYEDHLGHYYAQLYHNSDNRDAAPRIWIMPPKYMVRTIDELAQAIAEALAPYERVPMPAVVIRMYLTKPHTR</sequence>
<reference evidence="1 2" key="1">
    <citation type="submission" date="2021-12" db="EMBL/GenBank/DDBJ databases">
        <title>Genome sequence of Kibdelosporangium philippinense ATCC 49844.</title>
        <authorList>
            <person name="Fedorov E.A."/>
            <person name="Omeragic M."/>
            <person name="Shalygina K.F."/>
            <person name="Maclea K.S."/>
        </authorList>
    </citation>
    <scope>NUCLEOTIDE SEQUENCE [LARGE SCALE GENOMIC DNA]</scope>
    <source>
        <strain evidence="1 2">ATCC 49844</strain>
    </source>
</reference>
<comment type="caution">
    <text evidence="1">The sequence shown here is derived from an EMBL/GenBank/DDBJ whole genome shotgun (WGS) entry which is preliminary data.</text>
</comment>
<keyword evidence="2" id="KW-1185">Reference proteome</keyword>
<evidence type="ECO:0000313" key="1">
    <source>
        <dbReference type="EMBL" id="MCE7010077.1"/>
    </source>
</evidence>
<proteinExistence type="predicted"/>
<evidence type="ECO:0000313" key="2">
    <source>
        <dbReference type="Proteomes" id="UP001521150"/>
    </source>
</evidence>
<dbReference type="Proteomes" id="UP001521150">
    <property type="component" value="Unassembled WGS sequence"/>
</dbReference>
<accession>A0ABS8ZW46</accession>
<gene>
    <name evidence="1" type="ORF">LWC34_45825</name>
</gene>